<dbReference type="EMBL" id="CP071182">
    <property type="protein sequence ID" value="QSO45817.1"/>
    <property type="molecule type" value="Genomic_DNA"/>
</dbReference>
<evidence type="ECO:0000313" key="2">
    <source>
        <dbReference type="Proteomes" id="UP000663505"/>
    </source>
</evidence>
<reference evidence="1 2" key="1">
    <citation type="submission" date="2021-02" db="EMBL/GenBank/DDBJ databases">
        <title>Alicyclobacillus curvatus sp. nov. and Alicyclobacillus mengziensis sp. nov., two acidophilic bacteria isolated from acid mine drainage.</title>
        <authorList>
            <person name="Huang Y."/>
        </authorList>
    </citation>
    <scope>NUCLEOTIDE SEQUENCE [LARGE SCALE GENOMIC DNA]</scope>
    <source>
        <strain evidence="1 2">S30H14</strain>
    </source>
</reference>
<dbReference type="KEGG" id="afx:JZ786_14855"/>
<sequence length="131" mass="15017">METQKIESKLKWYKISGYAVDNRSIAIVAFVEATSRRKVLKYHGGRRRHHGPDGHVVVQFPTNKNDIQLLGKHWSPDRITELNHEAIIEIVPVTRYVCECGLEHVSEFPYRSVWCSCGKKAFPSSTTSLHL</sequence>
<accession>A0A9X7VVQ3</accession>
<organism evidence="1 2">
    <name type="scientific">Alicyclobacillus mengziensis</name>
    <dbReference type="NCBI Taxonomy" id="2931921"/>
    <lineage>
        <taxon>Bacteria</taxon>
        <taxon>Bacillati</taxon>
        <taxon>Bacillota</taxon>
        <taxon>Bacilli</taxon>
        <taxon>Bacillales</taxon>
        <taxon>Alicyclobacillaceae</taxon>
        <taxon>Alicyclobacillus</taxon>
    </lineage>
</organism>
<proteinExistence type="predicted"/>
<keyword evidence="2" id="KW-1185">Reference proteome</keyword>
<dbReference type="RefSeq" id="WP_206655190.1">
    <property type="nucleotide sequence ID" value="NZ_CP071182.1"/>
</dbReference>
<dbReference type="AlphaFoldDB" id="A0A9X7VVQ3"/>
<protein>
    <submittedName>
        <fullName evidence="1">Uncharacterized protein</fullName>
    </submittedName>
</protein>
<dbReference type="Proteomes" id="UP000663505">
    <property type="component" value="Chromosome"/>
</dbReference>
<gene>
    <name evidence="1" type="ORF">JZ786_14855</name>
</gene>
<evidence type="ECO:0000313" key="1">
    <source>
        <dbReference type="EMBL" id="QSO45817.1"/>
    </source>
</evidence>
<name>A0A9X7VVQ3_9BACL</name>